<keyword evidence="3 4" id="KW-0732">Signal</keyword>
<name>A0A7W8AIZ4_9HYPH</name>
<dbReference type="Gene3D" id="2.160.20.10">
    <property type="entry name" value="Single-stranded right-handed beta-helix, Pectin lyase-like"/>
    <property type="match status" value="1"/>
</dbReference>
<evidence type="ECO:0000256" key="1">
    <source>
        <dbReference type="ARBA" id="ARBA00004613"/>
    </source>
</evidence>
<keyword evidence="2" id="KW-0964">Secreted</keyword>
<comment type="subcellular location">
    <subcellularLocation>
        <location evidence="1">Secreted</location>
    </subcellularLocation>
</comment>
<dbReference type="AlphaFoldDB" id="A0A7W8AIZ4"/>
<feature type="signal peptide" evidence="4">
    <location>
        <begin position="1"/>
        <end position="36"/>
    </location>
</feature>
<evidence type="ECO:0000313" key="7">
    <source>
        <dbReference type="Proteomes" id="UP000531231"/>
    </source>
</evidence>
<dbReference type="GO" id="GO:0005576">
    <property type="term" value="C:extracellular region"/>
    <property type="evidence" value="ECO:0007669"/>
    <property type="project" value="UniProtKB-SubCell"/>
</dbReference>
<dbReference type="InterPro" id="IPR052052">
    <property type="entry name" value="Polysaccharide_Lyase_9"/>
</dbReference>
<dbReference type="Proteomes" id="UP000531231">
    <property type="component" value="Unassembled WGS sequence"/>
</dbReference>
<feature type="domain" description="DUF1565" evidence="5">
    <location>
        <begin position="138"/>
        <end position="177"/>
    </location>
</feature>
<dbReference type="GO" id="GO:0016837">
    <property type="term" value="F:carbon-oxygen lyase activity, acting on polysaccharides"/>
    <property type="evidence" value="ECO:0007669"/>
    <property type="project" value="TreeGrafter"/>
</dbReference>
<evidence type="ECO:0000256" key="2">
    <source>
        <dbReference type="ARBA" id="ARBA00022525"/>
    </source>
</evidence>
<sequence length="620" mass="65999">MFILKNTKSAISNHKYVAAGLLFAFSATIALQNASAATAGTSPDCKPMQALQKQQFQAADTSASENNTIWMVDGVKGGAPAIGTITNSGLYTAPANMDESVNVTISAVSVADETEIANFRICNAAYSRTGTIHYVATTGADSNSGSYSAPWRSIQHAVDQAQAGDTITVRGGIYNETVTFNKSGSAESGFITLTRYAGEKPIIDGSGLITEPYGMRGLISLNSASYIRIKGFEIRNYKSGTEFIAIGVLAQGTGKYIEIRDNVIHGIEANNLPTNGNANALGIAIYGQQPVPIQNVIVDGNELYNLKTGTSESLTIGGNVDGWQVTNNLVHDNNFIGIDATGYYGNNRADYNRARNGWIAQNKVTNLSVQGNQALTFMASAIGIYVDGGQNITVERNVTDANDGGIWLLSENPGKLTDYVTVRNNLIRFNRNAGILAGGYDATQSGGAAHISITNNTLYQNNNRDIAGINSGEFQLGHNVSNINFSNNILFAGAKGYAITSFIPSVPDTVKLASNLYYTTSGSSYTRWFWNNTNYYNDSTSPNNFNTFTAISGDTGSIIGNPAFINASASDFRLAAGSPGRNNGQFTATTGFPATGIKDFAMNPRITGTLIDRGAYEHVE</sequence>
<keyword evidence="7" id="KW-1185">Reference proteome</keyword>
<proteinExistence type="predicted"/>
<comment type="caution">
    <text evidence="6">The sequence shown here is derived from an EMBL/GenBank/DDBJ whole genome shotgun (WGS) entry which is preliminary data.</text>
</comment>
<evidence type="ECO:0000313" key="6">
    <source>
        <dbReference type="EMBL" id="MBB5090131.1"/>
    </source>
</evidence>
<protein>
    <recommendedName>
        <fullName evidence="5">DUF1565 domain-containing protein</fullName>
    </recommendedName>
</protein>
<evidence type="ECO:0000256" key="3">
    <source>
        <dbReference type="ARBA" id="ARBA00022729"/>
    </source>
</evidence>
<dbReference type="Pfam" id="PF07602">
    <property type="entry name" value="DUF1565"/>
    <property type="match status" value="1"/>
</dbReference>
<dbReference type="InterPro" id="IPR011459">
    <property type="entry name" value="DUF1565"/>
</dbReference>
<dbReference type="RefSeq" id="WP_151158664.1">
    <property type="nucleotide sequence ID" value="NZ_JACHIL010000001.1"/>
</dbReference>
<evidence type="ECO:0000259" key="5">
    <source>
        <dbReference type="Pfam" id="PF07602"/>
    </source>
</evidence>
<dbReference type="EMBL" id="JACHIL010000001">
    <property type="protein sequence ID" value="MBB5090131.1"/>
    <property type="molecule type" value="Genomic_DNA"/>
</dbReference>
<gene>
    <name evidence="6" type="ORF">HNQ68_000643</name>
</gene>
<reference evidence="6 7" key="1">
    <citation type="submission" date="2020-08" db="EMBL/GenBank/DDBJ databases">
        <title>Genomic Encyclopedia of Type Strains, Phase IV (KMG-IV): sequencing the most valuable type-strain genomes for metagenomic binning, comparative biology and taxonomic classification.</title>
        <authorList>
            <person name="Goeker M."/>
        </authorList>
    </citation>
    <scope>NUCLEOTIDE SEQUENCE [LARGE SCALE GENOMIC DNA]</scope>
    <source>
        <strain evidence="6 7">DSM 25620</strain>
    </source>
</reference>
<dbReference type="InterPro" id="IPR011050">
    <property type="entry name" value="Pectin_lyase_fold/virulence"/>
</dbReference>
<dbReference type="PANTHER" id="PTHR40088">
    <property type="entry name" value="PECTATE LYASE (EUROFUNG)"/>
    <property type="match status" value="1"/>
</dbReference>
<feature type="chain" id="PRO_5031004710" description="DUF1565 domain-containing protein" evidence="4">
    <location>
        <begin position="37"/>
        <end position="620"/>
    </location>
</feature>
<evidence type="ECO:0000256" key="4">
    <source>
        <dbReference type="SAM" id="SignalP"/>
    </source>
</evidence>
<dbReference type="SMART" id="SM00710">
    <property type="entry name" value="PbH1"/>
    <property type="match status" value="7"/>
</dbReference>
<accession>A0A7W8AIZ4</accession>
<dbReference type="PANTHER" id="PTHR40088:SF2">
    <property type="entry name" value="SECRETED SUGAR HYDROLASE"/>
    <property type="match status" value="1"/>
</dbReference>
<organism evidence="6 7">
    <name type="scientific">Pseudochrobactrum saccharolyticum</name>
    <dbReference type="NCBI Taxonomy" id="354352"/>
    <lineage>
        <taxon>Bacteria</taxon>
        <taxon>Pseudomonadati</taxon>
        <taxon>Pseudomonadota</taxon>
        <taxon>Alphaproteobacteria</taxon>
        <taxon>Hyphomicrobiales</taxon>
        <taxon>Brucellaceae</taxon>
        <taxon>Pseudochrobactrum</taxon>
    </lineage>
</organism>
<dbReference type="InterPro" id="IPR012334">
    <property type="entry name" value="Pectin_lyas_fold"/>
</dbReference>
<dbReference type="SUPFAM" id="SSF51126">
    <property type="entry name" value="Pectin lyase-like"/>
    <property type="match status" value="2"/>
</dbReference>
<dbReference type="InterPro" id="IPR006626">
    <property type="entry name" value="PbH1"/>
</dbReference>